<reference evidence="1 2" key="1">
    <citation type="submission" date="2020-07" db="EMBL/GenBank/DDBJ databases">
        <title>Genome sequence of Lactobacillus reuteri CNEI-KCA3 isolated from the faeces of a reared-broiler chicken, South-East Nigeria, reveals presence of CRISPR arrays.</title>
        <authorList>
            <person name="Anukam K.C."/>
            <person name="Ibezim C.N."/>
            <person name="BeecK W.V."/>
            <person name="Allonsius C."/>
            <person name="Broek M.D."/>
            <person name="Tuyaerts I."/>
            <person name="Attama A."/>
            <person name="Esimone C.O."/>
            <person name="Lebeer S."/>
        </authorList>
    </citation>
    <scope>NUCLEOTIDE SEQUENCE [LARGE SCALE GENOMIC DNA]</scope>
    <source>
        <strain evidence="1 2">CNEI-KCA3</strain>
    </source>
</reference>
<dbReference type="AlphaFoldDB" id="A0A7L6BFI9"/>
<protein>
    <submittedName>
        <fullName evidence="1">Uncharacterized protein</fullName>
    </submittedName>
</protein>
<gene>
    <name evidence="1" type="ORF">HHK02_06790</name>
</gene>
<proteinExistence type="predicted"/>
<dbReference type="EMBL" id="CP059275">
    <property type="protein sequence ID" value="QLQ60931.1"/>
    <property type="molecule type" value="Genomic_DNA"/>
</dbReference>
<evidence type="ECO:0000313" key="1">
    <source>
        <dbReference type="EMBL" id="QLQ60931.1"/>
    </source>
</evidence>
<dbReference type="Proteomes" id="UP000510868">
    <property type="component" value="Chromosome"/>
</dbReference>
<organism evidence="1 2">
    <name type="scientific">Limosilactobacillus reuteri</name>
    <name type="common">Lactobacillus reuteri</name>
    <dbReference type="NCBI Taxonomy" id="1598"/>
    <lineage>
        <taxon>Bacteria</taxon>
        <taxon>Bacillati</taxon>
        <taxon>Bacillota</taxon>
        <taxon>Bacilli</taxon>
        <taxon>Lactobacillales</taxon>
        <taxon>Lactobacillaceae</taxon>
        <taxon>Limosilactobacillus</taxon>
    </lineage>
</organism>
<sequence length="200" mass="23543">MANEIQKLKLEEFIDRFEKLLLDEKTHNILIRGYFDDDKLLLTFECLKDLKNFYEGVLVIGNTTVSYEEEFLRKGLRTTSIGKLNLSDSFNINGLSIKFLQWKRNKDFAFGFNMDFAIFHPVESVLHNKDFSKFCATLNNSKAKKNILITTNDFNDIPEKLYPYIDEILILDTTDLNKKHQQTYKVIQDNLNTKHRTLPY</sequence>
<accession>A0A7L6BFI9</accession>
<evidence type="ECO:0000313" key="2">
    <source>
        <dbReference type="Proteomes" id="UP000510868"/>
    </source>
</evidence>
<name>A0A7L6BFI9_LIMRT</name>
<dbReference type="RefSeq" id="WP_152698100.1">
    <property type="nucleotide sequence ID" value="NZ_CP059275.1"/>
</dbReference>